<keyword evidence="3" id="KW-1185">Reference proteome</keyword>
<accession>A0A246BE49</accession>
<gene>
    <name evidence="2" type="ORF">CBQ26_19720</name>
</gene>
<dbReference type="Proteomes" id="UP000197208">
    <property type="component" value="Unassembled WGS sequence"/>
</dbReference>
<evidence type="ECO:0008006" key="4">
    <source>
        <dbReference type="Google" id="ProtNLM"/>
    </source>
</evidence>
<organism evidence="2 3">
    <name type="scientific">Deinococcus indicus</name>
    <dbReference type="NCBI Taxonomy" id="223556"/>
    <lineage>
        <taxon>Bacteria</taxon>
        <taxon>Thermotogati</taxon>
        <taxon>Deinococcota</taxon>
        <taxon>Deinococci</taxon>
        <taxon>Deinococcales</taxon>
        <taxon>Deinococcaceae</taxon>
        <taxon>Deinococcus</taxon>
    </lineage>
</organism>
<evidence type="ECO:0000256" key="1">
    <source>
        <dbReference type="SAM" id="MobiDB-lite"/>
    </source>
</evidence>
<sequence>MIRRSGPARFTVPAVGRWVLALLTLVAALAHLTRSPASGGLGLPLTGLAAPRHTAPEHAAPATMGGRPDHPTDQHPADHHSADHHPADRHADHSTPGRRLHPAGTDPHAGHGPSLTDAAPNAPPTHDHHPDAHCPFCLTAAFALAAAPVVAVAATLQAPSQPTSVPLTLALAVIRHADARAPPTSGTSQPPFPTFR</sequence>
<name>A0A246BE49_9DEIO</name>
<protein>
    <recommendedName>
        <fullName evidence="4">DUF2946 domain-containing protein</fullName>
    </recommendedName>
</protein>
<proteinExistence type="predicted"/>
<feature type="region of interest" description="Disordered" evidence="1">
    <location>
        <begin position="56"/>
        <end position="128"/>
    </location>
</feature>
<dbReference type="RefSeq" id="WP_088250315.1">
    <property type="nucleotide sequence ID" value="NZ_NHMK01000035.1"/>
</dbReference>
<feature type="compositionally biased region" description="Basic and acidic residues" evidence="1">
    <location>
        <begin position="67"/>
        <end position="95"/>
    </location>
</feature>
<comment type="caution">
    <text evidence="2">The sequence shown here is derived from an EMBL/GenBank/DDBJ whole genome shotgun (WGS) entry which is preliminary data.</text>
</comment>
<dbReference type="AlphaFoldDB" id="A0A246BE49"/>
<dbReference type="EMBL" id="NHMK01000035">
    <property type="protein sequence ID" value="OWL93461.1"/>
    <property type="molecule type" value="Genomic_DNA"/>
</dbReference>
<evidence type="ECO:0000313" key="3">
    <source>
        <dbReference type="Proteomes" id="UP000197208"/>
    </source>
</evidence>
<evidence type="ECO:0000313" key="2">
    <source>
        <dbReference type="EMBL" id="OWL93461.1"/>
    </source>
</evidence>
<reference evidence="2 3" key="1">
    <citation type="submission" date="2017-05" db="EMBL/GenBank/DDBJ databases">
        <title>De novo genome assembly of Deniococcus indicus strain DR1.</title>
        <authorList>
            <person name="Chauhan D."/>
            <person name="Yennamalli R.M."/>
            <person name="Priyadarshini R."/>
        </authorList>
    </citation>
    <scope>NUCLEOTIDE SEQUENCE [LARGE SCALE GENOMIC DNA]</scope>
    <source>
        <strain evidence="2 3">DR1</strain>
    </source>
</reference>